<dbReference type="PANTHER" id="PTHR31280">
    <property type="entry name" value="PROTEIN UNC-13 HOMOLOG"/>
    <property type="match status" value="1"/>
</dbReference>
<dbReference type="InterPro" id="IPR014770">
    <property type="entry name" value="Munc13_1"/>
</dbReference>
<comment type="caution">
    <text evidence="3">The sequence shown here is derived from an EMBL/GenBank/DDBJ whole genome shotgun (WGS) entry which is preliminary data.</text>
</comment>
<sequence length="1285" mass="144595">MEASQSLLQRYRSDRHQLLSFILSSGLIREVRSPTGPTSSVSDSDLELLSADYVLQCAQSGEVLDISKATKKYYDESSYPVMIHSQLGNSYFLISDPESAGSPPRRVPPLFEVNHTSSHASHPSNLLNPLVDRNVAESGVKYASTTETPSKPVKTVTVPPFGLPSLNTGLSDDDLRESAYEILLASMIFSGLEIHAIEDKRKEKSSKFLSGLKSKRDRKCLQSQLPGRHSELTDTIRVQMQISEAVDLCTRQRLMQFASTNMYERIDIPQISLGLLNGMVKSDFPNEKSHAQWKKRQMLLFGIDTPRNWEIISTTLLVADAVWAMVGVQARPMIEVNILEELLCSANNRTTEQQTIGSLLTKVKNSKEWDIIKSPSERAEVLLAIRELVLVFSSAPARFGIHGETYYWTAGYHLNIRLYEKLLFGLFDILEEGQLIEEVDEVLKLIKLTWSTLGINQKMHNALFGWVLFQQFVATDEATLLDYAILEVQKVLSADNNNEKEERYMNSLMCSTKPYFFRSVLTLALAVGNYTFDECGEIKFSKSDALDAIADRKLRLYVETSIKAAYWRVANTIDLESKMERTHPLALLANELRLIAERELNVFSSVLHQWYPDAGMVSAILLHQFYGERLNPFLKGVSCLTEEVRLVLPAADMLDHDLTRLYSSACEEIALHSPCSLQFHHYQIREVSSPIMLDWIIAQHQRILEWTGRVFDLEDWEPLSHQQKQAASAIEVFRIIEETVDQLFGLSLPMDITHLQALLSVIFHTLDIYLLKVVSQIVEKHHLCPSVPSLTRYEETVFSVMKKKVVGGVLLEEKINDKPLLFHPAKEKPLEILESSDCMSTESVDELFVATFGSIKDTAADAIRKICDFTGARIVFWDLRDSFLFHLYRGSVEGARFDSVLPYFDTVLNHICGHIDDNLRDLLVSSICRASLEGYVWVLLDGGPSRAFSVSDITMMEDDLSMLKDLFVADGEGLPRSLVEKEASFAHQVLDLFSLQTESVIQMLMSASEHISVGLESCKDGRRCLGDAHTLIRVLCHKKDREASKFLKRQYQLPASSEYGDTPTGDSNSKSSLIADHLMRSTSSHWSAKGSRSFRSMKKKFKDGSLSMRFIECFSDGSLLMNWIKSDRATTATISNSLSFNSESNRSRGRLIKEAKATVQMGKSLRIDFGGNEANVVEKIIQLECSNLERIAAGARSGTSKFLKALKENKDLGADNGLIGQFGVGFYSAFLVAEKVVVSTKSPRSDKQYVWEAVADSSSYVIREETDPEKLLPRGTQITLYLRVL</sequence>
<proteinExistence type="predicted"/>
<organism evidence="3 4">
    <name type="scientific">Camellia sinensis var. sinensis</name>
    <name type="common">China tea</name>
    <dbReference type="NCBI Taxonomy" id="542762"/>
    <lineage>
        <taxon>Eukaryota</taxon>
        <taxon>Viridiplantae</taxon>
        <taxon>Streptophyta</taxon>
        <taxon>Embryophyta</taxon>
        <taxon>Tracheophyta</taxon>
        <taxon>Spermatophyta</taxon>
        <taxon>Magnoliopsida</taxon>
        <taxon>eudicotyledons</taxon>
        <taxon>Gunneridae</taxon>
        <taxon>Pentapetalae</taxon>
        <taxon>asterids</taxon>
        <taxon>Ericales</taxon>
        <taxon>Theaceae</taxon>
        <taxon>Camellia</taxon>
    </lineage>
</organism>
<feature type="domain" description="MHD2" evidence="2">
    <location>
        <begin position="894"/>
        <end position="1004"/>
    </location>
</feature>
<feature type="domain" description="MHD1" evidence="1">
    <location>
        <begin position="656"/>
        <end position="777"/>
    </location>
</feature>
<dbReference type="Gene3D" id="3.30.565.10">
    <property type="entry name" value="Histidine kinase-like ATPase, C-terminal domain"/>
    <property type="match status" value="1"/>
</dbReference>
<name>A0A4S4EWU9_CAMSN</name>
<dbReference type="SUPFAM" id="SSF55874">
    <property type="entry name" value="ATPase domain of HSP90 chaperone/DNA topoisomerase II/histidine kinase"/>
    <property type="match status" value="1"/>
</dbReference>
<keyword evidence="4" id="KW-1185">Reference proteome</keyword>
<evidence type="ECO:0000259" key="2">
    <source>
        <dbReference type="PROSITE" id="PS51259"/>
    </source>
</evidence>
<dbReference type="PROSITE" id="PS51259">
    <property type="entry name" value="MHD2"/>
    <property type="match status" value="1"/>
</dbReference>
<dbReference type="Pfam" id="PF25761">
    <property type="entry name" value="TPR_PATROL1"/>
    <property type="match status" value="2"/>
</dbReference>
<dbReference type="PROSITE" id="PS51258">
    <property type="entry name" value="MHD1"/>
    <property type="match status" value="1"/>
</dbReference>
<dbReference type="PANTHER" id="PTHR31280:SF3">
    <property type="entry name" value="DNA TOPOISOMERASE 4 SUBUNIT B (DUF810)"/>
    <property type="match status" value="1"/>
</dbReference>
<evidence type="ECO:0000313" key="4">
    <source>
        <dbReference type="Proteomes" id="UP000306102"/>
    </source>
</evidence>
<evidence type="ECO:0008006" key="5">
    <source>
        <dbReference type="Google" id="ProtNLM"/>
    </source>
</evidence>
<dbReference type="EMBL" id="SDRB02001621">
    <property type="protein sequence ID" value="THG21025.1"/>
    <property type="molecule type" value="Genomic_DNA"/>
</dbReference>
<dbReference type="InterPro" id="IPR036890">
    <property type="entry name" value="HATPase_C_sf"/>
</dbReference>
<evidence type="ECO:0000259" key="1">
    <source>
        <dbReference type="PROSITE" id="PS51258"/>
    </source>
</evidence>
<dbReference type="Proteomes" id="UP000306102">
    <property type="component" value="Unassembled WGS sequence"/>
</dbReference>
<dbReference type="InterPro" id="IPR014772">
    <property type="entry name" value="Munc13_dom-2"/>
</dbReference>
<accession>A0A4S4EWU9</accession>
<gene>
    <name evidence="3" type="ORF">TEA_026639</name>
</gene>
<evidence type="ECO:0000313" key="3">
    <source>
        <dbReference type="EMBL" id="THG21025.1"/>
    </source>
</evidence>
<reference evidence="3 4" key="1">
    <citation type="journal article" date="2018" name="Proc. Natl. Acad. Sci. U.S.A.">
        <title>Draft genome sequence of Camellia sinensis var. sinensis provides insights into the evolution of the tea genome and tea quality.</title>
        <authorList>
            <person name="Wei C."/>
            <person name="Yang H."/>
            <person name="Wang S."/>
            <person name="Zhao J."/>
            <person name="Liu C."/>
            <person name="Gao L."/>
            <person name="Xia E."/>
            <person name="Lu Y."/>
            <person name="Tai Y."/>
            <person name="She G."/>
            <person name="Sun J."/>
            <person name="Cao H."/>
            <person name="Tong W."/>
            <person name="Gao Q."/>
            <person name="Li Y."/>
            <person name="Deng W."/>
            <person name="Jiang X."/>
            <person name="Wang W."/>
            <person name="Chen Q."/>
            <person name="Zhang S."/>
            <person name="Li H."/>
            <person name="Wu J."/>
            <person name="Wang P."/>
            <person name="Li P."/>
            <person name="Shi C."/>
            <person name="Zheng F."/>
            <person name="Jian J."/>
            <person name="Huang B."/>
            <person name="Shan D."/>
            <person name="Shi M."/>
            <person name="Fang C."/>
            <person name="Yue Y."/>
            <person name="Li F."/>
            <person name="Li D."/>
            <person name="Wei S."/>
            <person name="Han B."/>
            <person name="Jiang C."/>
            <person name="Yin Y."/>
            <person name="Xia T."/>
            <person name="Zhang Z."/>
            <person name="Bennetzen J.L."/>
            <person name="Zhao S."/>
            <person name="Wan X."/>
        </authorList>
    </citation>
    <scope>NUCLEOTIDE SEQUENCE [LARGE SCALE GENOMIC DNA]</scope>
    <source>
        <strain evidence="4">cv. Shuchazao</strain>
        <tissue evidence="3">Leaf</tissue>
    </source>
</reference>
<dbReference type="InterPro" id="IPR057984">
    <property type="entry name" value="PATROL1_C"/>
</dbReference>
<protein>
    <recommendedName>
        <fullName evidence="5">Histidine kinase/HSP90-like ATPase domain-containing protein</fullName>
    </recommendedName>
</protein>
<dbReference type="InterPro" id="IPR008528">
    <property type="entry name" value="unc-13_homologue"/>
</dbReference>